<keyword evidence="4" id="KW-0456">Lyase</keyword>
<organism evidence="6 7">
    <name type="scientific">Rhodanobacter denitrificans</name>
    <dbReference type="NCBI Taxonomy" id="666685"/>
    <lineage>
        <taxon>Bacteria</taxon>
        <taxon>Pseudomonadati</taxon>
        <taxon>Pseudomonadota</taxon>
        <taxon>Gammaproteobacteria</taxon>
        <taxon>Lysobacterales</taxon>
        <taxon>Rhodanobacteraceae</taxon>
        <taxon>Rhodanobacter</taxon>
    </lineage>
</organism>
<dbReference type="GO" id="GO:0019673">
    <property type="term" value="P:GDP-mannose metabolic process"/>
    <property type="evidence" value="ECO:0007669"/>
    <property type="project" value="InterPro"/>
</dbReference>
<evidence type="ECO:0000313" key="6">
    <source>
        <dbReference type="EMBL" id="RCS29034.1"/>
    </source>
</evidence>
<dbReference type="Pfam" id="PF16363">
    <property type="entry name" value="GDP_Man_Dehyd"/>
    <property type="match status" value="1"/>
</dbReference>
<evidence type="ECO:0000256" key="3">
    <source>
        <dbReference type="ARBA" id="ARBA00011989"/>
    </source>
</evidence>
<sequence length="323" mass="36243">MPRALIIGHRGQDGRILWDQLTRRGFSLVGVSRHAVEVCNADKYDPVDVADLASVRRLVERFRPQQVYYLAAHHHSSQEPGTNEADIWRDSWRVHVEGFGNVLEAVYGFCSEARVFYASSSRVFGEAATRPQNERTSMRPTCIYGVTKASGMLLADYYRRVRGLFVACGILFNHESPLRGPQFVTQRVVDGLVALKKGVLPSFEIGSLDARVDWGYAPDYTRAMWMILEARKPQDFVVASGRTYSVRDLVETAAQCLGIDWQGHVVETSSILQRHAQELCGDTTRLREATGWCPSVDFRGMVAILVDGALARFEGRTRATDSR</sequence>
<dbReference type="AlphaFoldDB" id="A0A368KAZ8"/>
<dbReference type="InterPro" id="IPR006368">
    <property type="entry name" value="GDP_Man_deHydtase"/>
</dbReference>
<evidence type="ECO:0000313" key="7">
    <source>
        <dbReference type="Proteomes" id="UP000252387"/>
    </source>
</evidence>
<comment type="cofactor">
    <cofactor evidence="1">
        <name>NADP(+)</name>
        <dbReference type="ChEBI" id="CHEBI:58349"/>
    </cofactor>
</comment>
<evidence type="ECO:0000256" key="2">
    <source>
        <dbReference type="ARBA" id="ARBA00009263"/>
    </source>
</evidence>
<dbReference type="PANTHER" id="PTHR43715:SF1">
    <property type="entry name" value="GDP-MANNOSE 4,6 DEHYDRATASE"/>
    <property type="match status" value="1"/>
</dbReference>
<gene>
    <name evidence="6" type="ORF">DEO45_13265</name>
</gene>
<dbReference type="OrthoDB" id="9801056at2"/>
<dbReference type="PANTHER" id="PTHR43715">
    <property type="entry name" value="GDP-MANNOSE 4,6-DEHYDRATASE"/>
    <property type="match status" value="1"/>
</dbReference>
<name>A0A368KAZ8_9GAMM</name>
<dbReference type="Gene3D" id="3.40.50.720">
    <property type="entry name" value="NAD(P)-binding Rossmann-like Domain"/>
    <property type="match status" value="1"/>
</dbReference>
<dbReference type="GO" id="GO:0008446">
    <property type="term" value="F:GDP-mannose 4,6-dehydratase activity"/>
    <property type="evidence" value="ECO:0007669"/>
    <property type="project" value="UniProtKB-EC"/>
</dbReference>
<evidence type="ECO:0000259" key="5">
    <source>
        <dbReference type="Pfam" id="PF16363"/>
    </source>
</evidence>
<comment type="similarity">
    <text evidence="2">Belongs to the NAD(P)-dependent epimerase/dehydratase family. GDP-mannose 4,6-dehydratase subfamily.</text>
</comment>
<dbReference type="InterPro" id="IPR016040">
    <property type="entry name" value="NAD(P)-bd_dom"/>
</dbReference>
<dbReference type="EMBL" id="QFWQ01000008">
    <property type="protein sequence ID" value="RCS29034.1"/>
    <property type="molecule type" value="Genomic_DNA"/>
</dbReference>
<accession>A0A368KAZ8</accession>
<dbReference type="EC" id="4.2.1.47" evidence="3"/>
<feature type="domain" description="NAD(P)-binding" evidence="5">
    <location>
        <begin position="5"/>
        <end position="303"/>
    </location>
</feature>
<evidence type="ECO:0000256" key="1">
    <source>
        <dbReference type="ARBA" id="ARBA00001937"/>
    </source>
</evidence>
<dbReference type="SUPFAM" id="SSF51735">
    <property type="entry name" value="NAD(P)-binding Rossmann-fold domains"/>
    <property type="match status" value="1"/>
</dbReference>
<comment type="caution">
    <text evidence="6">The sequence shown here is derived from an EMBL/GenBank/DDBJ whole genome shotgun (WGS) entry which is preliminary data.</text>
</comment>
<protein>
    <recommendedName>
        <fullName evidence="3">GDP-mannose 4,6-dehydratase</fullName>
        <ecNumber evidence="3">4.2.1.47</ecNumber>
    </recommendedName>
</protein>
<reference evidence="6 7" key="1">
    <citation type="submission" date="2018-05" db="EMBL/GenBank/DDBJ databases">
        <title>Draft genome sequence of Rhodanobacter denitrificans Yn1 isolated from gold copper mine.</title>
        <authorList>
            <person name="Yang N."/>
            <person name="Mazhar H.S."/>
            <person name="Rensing C."/>
        </authorList>
    </citation>
    <scope>NUCLEOTIDE SEQUENCE [LARGE SCALE GENOMIC DNA]</scope>
    <source>
        <strain evidence="6 7">Yn1</strain>
    </source>
</reference>
<dbReference type="Gene3D" id="3.90.25.10">
    <property type="entry name" value="UDP-galactose 4-epimerase, domain 1"/>
    <property type="match status" value="1"/>
</dbReference>
<dbReference type="Proteomes" id="UP000252387">
    <property type="component" value="Unassembled WGS sequence"/>
</dbReference>
<keyword evidence="7" id="KW-1185">Reference proteome</keyword>
<evidence type="ECO:0000256" key="4">
    <source>
        <dbReference type="ARBA" id="ARBA00023239"/>
    </source>
</evidence>
<dbReference type="RefSeq" id="WP_114344500.1">
    <property type="nucleotide sequence ID" value="NZ_QFWQ01000008.1"/>
</dbReference>
<dbReference type="InterPro" id="IPR036291">
    <property type="entry name" value="NAD(P)-bd_dom_sf"/>
</dbReference>
<proteinExistence type="inferred from homology"/>